<dbReference type="InterPro" id="IPR026030">
    <property type="entry name" value="Pur-cyt_permease_Fcy2/21/22"/>
</dbReference>
<keyword evidence="3" id="KW-0813">Transport</keyword>
<feature type="region of interest" description="Disordered" evidence="7">
    <location>
        <begin position="1"/>
        <end position="177"/>
    </location>
</feature>
<dbReference type="Pfam" id="PF02133">
    <property type="entry name" value="Transp_cyt_pur"/>
    <property type="match status" value="1"/>
</dbReference>
<protein>
    <recommendedName>
        <fullName evidence="11">Cytosine permease</fullName>
    </recommendedName>
</protein>
<evidence type="ECO:0000256" key="6">
    <source>
        <dbReference type="ARBA" id="ARBA00023136"/>
    </source>
</evidence>
<feature type="transmembrane region" description="Helical" evidence="8">
    <location>
        <begin position="748"/>
        <end position="767"/>
    </location>
</feature>
<feature type="transmembrane region" description="Helical" evidence="8">
    <location>
        <begin position="528"/>
        <end position="548"/>
    </location>
</feature>
<comment type="caution">
    <text evidence="9">The sequence shown here is derived from an EMBL/GenBank/DDBJ whole genome shotgun (WGS) entry which is preliminary data.</text>
</comment>
<dbReference type="GO" id="GO:0005886">
    <property type="term" value="C:plasma membrane"/>
    <property type="evidence" value="ECO:0007669"/>
    <property type="project" value="TreeGrafter"/>
</dbReference>
<evidence type="ECO:0000256" key="4">
    <source>
        <dbReference type="ARBA" id="ARBA00022692"/>
    </source>
</evidence>
<evidence type="ECO:0008006" key="11">
    <source>
        <dbReference type="Google" id="ProtNLM"/>
    </source>
</evidence>
<feature type="compositionally biased region" description="Low complexity" evidence="7">
    <location>
        <begin position="261"/>
        <end position="283"/>
    </location>
</feature>
<evidence type="ECO:0000256" key="5">
    <source>
        <dbReference type="ARBA" id="ARBA00022989"/>
    </source>
</evidence>
<feature type="transmembrane region" description="Helical" evidence="8">
    <location>
        <begin position="688"/>
        <end position="709"/>
    </location>
</feature>
<feature type="transmembrane region" description="Helical" evidence="8">
    <location>
        <begin position="588"/>
        <end position="609"/>
    </location>
</feature>
<dbReference type="PANTHER" id="PTHR31806:SF1">
    <property type="entry name" value="PURINE-CYTOSINE PERMEASE FCY2-RELATED"/>
    <property type="match status" value="1"/>
</dbReference>
<feature type="region of interest" description="Disordered" evidence="7">
    <location>
        <begin position="261"/>
        <end position="294"/>
    </location>
</feature>
<feature type="transmembrane region" description="Helical" evidence="8">
    <location>
        <begin position="857"/>
        <end position="883"/>
    </location>
</feature>
<comment type="subcellular location">
    <subcellularLocation>
        <location evidence="1">Membrane</location>
        <topology evidence="1">Multi-pass membrane protein</topology>
    </subcellularLocation>
</comment>
<dbReference type="GO" id="GO:0022857">
    <property type="term" value="F:transmembrane transporter activity"/>
    <property type="evidence" value="ECO:0007669"/>
    <property type="project" value="InterPro"/>
</dbReference>
<dbReference type="RefSeq" id="WP_284230470.1">
    <property type="nucleotide sequence ID" value="NZ_BSUL01000001.1"/>
</dbReference>
<dbReference type="AlphaFoldDB" id="A0AA37XAU1"/>
<sequence length="899" mass="91912">MAHGEDEQQSDDAPVGPRRSNYTPPAGGFRWFGRASGPSDDAVREGDAALDDESAPRDAAEPGAERLSEQLGDLTARLAAERTAAERPEAPSVGASPWAEPTTGVPVYPWDEPQAEAVPADPDRPWATSPGLPAAGPSTPSDPAPEDAEIVGDAEDPAPYVELTPTGSFVPPPARRSLRDDELAAAVGSPAEGGTLAAIERFEEQLRLREQDTAQFNAWERDVLAEGTTEAFDEVERVRGGFAGLVPPTTAAITLPVLPPAEADAQPGEEPPGEEASAGPESPTVEPDASPDDTPALVLHERLDWQDGPSPITVEGEIVPSEPVEGEIEPSEPLASEPAAELERVDPVAPMRVPIGIVHIDAAAADPEPEDQAEAVDDREPLPRPMDSAGAALDTAPISSVQAAQDIDELLQPEPARPLPLLGLEASGMQPTPQDQRAGRAIRLFWLWFAPQSSVLGLGVGALLLLGGLDLPQALLAAVAGSLLGLVPLSLGTLAAIRTGQPTIVASRAVFGVLGNALPAALALISRLLWGAVLLWVMGLGTSSVLVGEGLAGPLGAEQVSILAVAFAFLIALVIAFAGYGLLHGVHLVLSTLSVLLLGGMVALTWPLVDLQAALAQPQGSGAAVVSGTALVLSFTGLAWAFSGGDVARYQRPGGSGTGSVAATGLASVLPTVGLLGYGALLAASDPALAGGLAGNPAAALAELLPSWYAVPLVLALVGSLLAGVVLVLYSAAFSVQALGLDVQRQSAVVIVGLLLAISAVALILAVPDLRTSIDELVGTVAVPVAAWAGIFAGDLLLRGRALDTEDLLRSGGRYPAFVWGNLAALVVLTALGYGLRSSELGALSWQGYLAQPLGSLGLPVLDAFADGGVIVALLLGLAWSLATAGPRIRRQQAAAVDA</sequence>
<dbReference type="Gene3D" id="1.10.4160.10">
    <property type="entry name" value="Hydantoin permease"/>
    <property type="match status" value="1"/>
</dbReference>
<name>A0AA37XAU1_9MICO</name>
<accession>A0AA37XAU1</accession>
<feature type="transmembrane region" description="Helical" evidence="8">
    <location>
        <begin position="662"/>
        <end position="681"/>
    </location>
</feature>
<organism evidence="9 10">
    <name type="scientific">Arenivirga flava</name>
    <dbReference type="NCBI Taxonomy" id="1930060"/>
    <lineage>
        <taxon>Bacteria</taxon>
        <taxon>Bacillati</taxon>
        <taxon>Actinomycetota</taxon>
        <taxon>Actinomycetes</taxon>
        <taxon>Micrococcales</taxon>
        <taxon>Microbacteriaceae</taxon>
        <taxon>Arenivirga</taxon>
    </lineage>
</organism>
<evidence type="ECO:0000256" key="2">
    <source>
        <dbReference type="ARBA" id="ARBA00008974"/>
    </source>
</evidence>
<dbReference type="EMBL" id="BSUL01000001">
    <property type="protein sequence ID" value="GMA27691.1"/>
    <property type="molecule type" value="Genomic_DNA"/>
</dbReference>
<feature type="transmembrane region" description="Helical" evidence="8">
    <location>
        <begin position="621"/>
        <end position="642"/>
    </location>
</feature>
<evidence type="ECO:0000313" key="9">
    <source>
        <dbReference type="EMBL" id="GMA27691.1"/>
    </source>
</evidence>
<feature type="compositionally biased region" description="Basic and acidic residues" evidence="7">
    <location>
        <begin position="54"/>
        <end position="68"/>
    </location>
</feature>
<proteinExistence type="inferred from homology"/>
<keyword evidence="6 8" id="KW-0472">Membrane</keyword>
<dbReference type="Proteomes" id="UP001157160">
    <property type="component" value="Unassembled WGS sequence"/>
</dbReference>
<keyword evidence="4 8" id="KW-0812">Transmembrane</keyword>
<feature type="transmembrane region" description="Helical" evidence="8">
    <location>
        <begin position="779"/>
        <end position="798"/>
    </location>
</feature>
<reference evidence="9 10" key="1">
    <citation type="journal article" date="2014" name="Int. J. Syst. Evol. Microbiol.">
        <title>Complete genome sequence of Corynebacterium casei LMG S-19264T (=DSM 44701T), isolated from a smear-ripened cheese.</title>
        <authorList>
            <consortium name="US DOE Joint Genome Institute (JGI-PGF)"/>
            <person name="Walter F."/>
            <person name="Albersmeier A."/>
            <person name="Kalinowski J."/>
            <person name="Ruckert C."/>
        </authorList>
    </citation>
    <scope>NUCLEOTIDE SEQUENCE [LARGE SCALE GENOMIC DNA]</scope>
    <source>
        <strain evidence="9 10">NBRC 112289</strain>
    </source>
</reference>
<evidence type="ECO:0000256" key="1">
    <source>
        <dbReference type="ARBA" id="ARBA00004141"/>
    </source>
</evidence>
<evidence type="ECO:0000256" key="8">
    <source>
        <dbReference type="SAM" id="Phobius"/>
    </source>
</evidence>
<gene>
    <name evidence="9" type="ORF">GCM10025874_09440</name>
</gene>
<dbReference type="PANTHER" id="PTHR31806">
    <property type="entry name" value="PURINE-CYTOSINE PERMEASE FCY2-RELATED"/>
    <property type="match status" value="1"/>
</dbReference>
<feature type="transmembrane region" description="Helical" evidence="8">
    <location>
        <begin position="444"/>
        <end position="469"/>
    </location>
</feature>
<comment type="similarity">
    <text evidence="2">Belongs to the purine-cytosine permease (2.A.39) family.</text>
</comment>
<feature type="transmembrane region" description="Helical" evidence="8">
    <location>
        <begin position="715"/>
        <end position="736"/>
    </location>
</feature>
<keyword evidence="5 8" id="KW-1133">Transmembrane helix</keyword>
<feature type="transmembrane region" description="Helical" evidence="8">
    <location>
        <begin position="560"/>
        <end position="582"/>
    </location>
</feature>
<dbReference type="InterPro" id="IPR001248">
    <property type="entry name" value="Pur-cyt_permease"/>
</dbReference>
<feature type="compositionally biased region" description="Acidic residues" evidence="7">
    <location>
        <begin position="144"/>
        <end position="156"/>
    </location>
</feature>
<evidence type="ECO:0000256" key="7">
    <source>
        <dbReference type="SAM" id="MobiDB-lite"/>
    </source>
</evidence>
<evidence type="ECO:0000313" key="10">
    <source>
        <dbReference type="Proteomes" id="UP001157160"/>
    </source>
</evidence>
<feature type="transmembrane region" description="Helical" evidence="8">
    <location>
        <begin position="504"/>
        <end position="522"/>
    </location>
</feature>
<evidence type="ECO:0000256" key="3">
    <source>
        <dbReference type="ARBA" id="ARBA00022448"/>
    </source>
</evidence>
<keyword evidence="10" id="KW-1185">Reference proteome</keyword>
<feature type="transmembrane region" description="Helical" evidence="8">
    <location>
        <begin position="475"/>
        <end position="497"/>
    </location>
</feature>
<feature type="transmembrane region" description="Helical" evidence="8">
    <location>
        <begin position="818"/>
        <end position="837"/>
    </location>
</feature>
<feature type="compositionally biased region" description="Basic and acidic residues" evidence="7">
    <location>
        <begin position="79"/>
        <end position="89"/>
    </location>
</feature>